<accession>X8CLA4</accession>
<sequence length="46" mass="5542">MQLASPQVYLLLPPRRLFYRSTSRKSRRRCCRPILAVRHVTIRELC</sequence>
<proteinExistence type="predicted"/>
<comment type="caution">
    <text evidence="1">The sequence shown here is derived from an EMBL/GenBank/DDBJ whole genome shotgun (WGS) entry which is preliminary data.</text>
</comment>
<organism evidence="1">
    <name type="scientific">Mycobacterium xenopi 4042</name>
    <dbReference type="NCBI Taxonomy" id="1299334"/>
    <lineage>
        <taxon>Bacteria</taxon>
        <taxon>Bacillati</taxon>
        <taxon>Actinomycetota</taxon>
        <taxon>Actinomycetes</taxon>
        <taxon>Mycobacteriales</taxon>
        <taxon>Mycobacteriaceae</taxon>
        <taxon>Mycobacterium</taxon>
    </lineage>
</organism>
<reference evidence="1" key="1">
    <citation type="submission" date="2014-01" db="EMBL/GenBank/DDBJ databases">
        <authorList>
            <person name="Brown-Elliot B."/>
            <person name="Wallace R."/>
            <person name="Lenaerts A."/>
            <person name="Ordway D."/>
            <person name="DeGroote M.A."/>
            <person name="Parker T."/>
            <person name="Sizemore C."/>
            <person name="Tallon L.J."/>
            <person name="Sadzewicz L.K."/>
            <person name="Sengamalay N."/>
            <person name="Fraser C.M."/>
            <person name="Hine E."/>
            <person name="Shefchek K.A."/>
            <person name="Das S.P."/>
            <person name="Tettelin H."/>
        </authorList>
    </citation>
    <scope>NUCLEOTIDE SEQUENCE [LARGE SCALE GENOMIC DNA]</scope>
    <source>
        <strain evidence="1">4042</strain>
    </source>
</reference>
<dbReference type="EMBL" id="JAOB01000029">
    <property type="protein sequence ID" value="EUA56859.1"/>
    <property type="molecule type" value="Genomic_DNA"/>
</dbReference>
<gene>
    <name evidence="1" type="ORF">I553_8913</name>
</gene>
<name>X8CLA4_MYCXE</name>
<evidence type="ECO:0000313" key="1">
    <source>
        <dbReference type="EMBL" id="EUA56859.1"/>
    </source>
</evidence>
<protein>
    <submittedName>
        <fullName evidence="1">Uncharacterized protein</fullName>
    </submittedName>
</protein>
<dbReference type="AlphaFoldDB" id="X8CLA4"/>